<keyword evidence="2" id="KW-1185">Reference proteome</keyword>
<evidence type="ECO:0000313" key="1">
    <source>
        <dbReference type="EMBL" id="KAK1409889.1"/>
    </source>
</evidence>
<sequence length="79" mass="9502">MTKSRWRIGDHQRVMGDWDNKKVLVSRWCFPRVLSWYTSMPFDYPREILKRDWSFEPVDIIDSNLKGIFKITLVKVVVA</sequence>
<protein>
    <submittedName>
        <fullName evidence="1">Uncharacterized protein</fullName>
    </submittedName>
</protein>
<dbReference type="AlphaFoldDB" id="A0AAD8JUV8"/>
<evidence type="ECO:0000313" key="2">
    <source>
        <dbReference type="Proteomes" id="UP001229421"/>
    </source>
</evidence>
<dbReference type="EMBL" id="JAUHHV010000010">
    <property type="protein sequence ID" value="KAK1409889.1"/>
    <property type="molecule type" value="Genomic_DNA"/>
</dbReference>
<name>A0AAD8JUV8_TARER</name>
<dbReference type="Proteomes" id="UP001229421">
    <property type="component" value="Unassembled WGS sequence"/>
</dbReference>
<comment type="caution">
    <text evidence="1">The sequence shown here is derived from an EMBL/GenBank/DDBJ whole genome shotgun (WGS) entry which is preliminary data.</text>
</comment>
<reference evidence="1" key="1">
    <citation type="journal article" date="2023" name="bioRxiv">
        <title>Improved chromosome-level genome assembly for marigold (Tagetes erecta).</title>
        <authorList>
            <person name="Jiang F."/>
            <person name="Yuan L."/>
            <person name="Wang S."/>
            <person name="Wang H."/>
            <person name="Xu D."/>
            <person name="Wang A."/>
            <person name="Fan W."/>
        </authorList>
    </citation>
    <scope>NUCLEOTIDE SEQUENCE</scope>
    <source>
        <strain evidence="1">WSJ</strain>
        <tissue evidence="1">Leaf</tissue>
    </source>
</reference>
<gene>
    <name evidence="1" type="ORF">QVD17_36418</name>
</gene>
<proteinExistence type="predicted"/>
<accession>A0AAD8JUV8</accession>
<organism evidence="1 2">
    <name type="scientific">Tagetes erecta</name>
    <name type="common">African marigold</name>
    <dbReference type="NCBI Taxonomy" id="13708"/>
    <lineage>
        <taxon>Eukaryota</taxon>
        <taxon>Viridiplantae</taxon>
        <taxon>Streptophyta</taxon>
        <taxon>Embryophyta</taxon>
        <taxon>Tracheophyta</taxon>
        <taxon>Spermatophyta</taxon>
        <taxon>Magnoliopsida</taxon>
        <taxon>eudicotyledons</taxon>
        <taxon>Gunneridae</taxon>
        <taxon>Pentapetalae</taxon>
        <taxon>asterids</taxon>
        <taxon>campanulids</taxon>
        <taxon>Asterales</taxon>
        <taxon>Asteraceae</taxon>
        <taxon>Asteroideae</taxon>
        <taxon>Heliantheae alliance</taxon>
        <taxon>Tageteae</taxon>
        <taxon>Tagetes</taxon>
    </lineage>
</organism>